<feature type="region of interest" description="Disordered" evidence="1">
    <location>
        <begin position="68"/>
        <end position="88"/>
    </location>
</feature>
<accession>A0AAD4MYF6</accession>
<dbReference type="Proteomes" id="UP001201812">
    <property type="component" value="Unassembled WGS sequence"/>
</dbReference>
<evidence type="ECO:0000256" key="1">
    <source>
        <dbReference type="SAM" id="MobiDB-lite"/>
    </source>
</evidence>
<dbReference type="EMBL" id="JAKKPZ010000037">
    <property type="protein sequence ID" value="KAI1708155.1"/>
    <property type="molecule type" value="Genomic_DNA"/>
</dbReference>
<organism evidence="2 3">
    <name type="scientific">Ditylenchus destructor</name>
    <dbReference type="NCBI Taxonomy" id="166010"/>
    <lineage>
        <taxon>Eukaryota</taxon>
        <taxon>Metazoa</taxon>
        <taxon>Ecdysozoa</taxon>
        <taxon>Nematoda</taxon>
        <taxon>Chromadorea</taxon>
        <taxon>Rhabditida</taxon>
        <taxon>Tylenchina</taxon>
        <taxon>Tylenchomorpha</taxon>
        <taxon>Sphaerularioidea</taxon>
        <taxon>Anguinidae</taxon>
        <taxon>Anguininae</taxon>
        <taxon>Ditylenchus</taxon>
    </lineage>
</organism>
<feature type="compositionally biased region" description="Basic and acidic residues" evidence="1">
    <location>
        <begin position="76"/>
        <end position="88"/>
    </location>
</feature>
<dbReference type="AlphaFoldDB" id="A0AAD4MYF6"/>
<protein>
    <submittedName>
        <fullName evidence="2">Uncharacterized protein</fullName>
    </submittedName>
</protein>
<gene>
    <name evidence="2" type="ORF">DdX_12105</name>
</gene>
<evidence type="ECO:0000313" key="3">
    <source>
        <dbReference type="Proteomes" id="UP001201812"/>
    </source>
</evidence>
<evidence type="ECO:0000313" key="2">
    <source>
        <dbReference type="EMBL" id="KAI1708155.1"/>
    </source>
</evidence>
<comment type="caution">
    <text evidence="2">The sequence shown here is derived from an EMBL/GenBank/DDBJ whole genome shotgun (WGS) entry which is preliminary data.</text>
</comment>
<sequence>MAEFAAWILWKWMARPDTAVGQTLCPNREAKGDTSTVAKKRSLSAADCFPASLVSTEAEVSLHTVRPSNRYPVGRNQKEEATYGGEHK</sequence>
<reference evidence="2" key="1">
    <citation type="submission" date="2022-01" db="EMBL/GenBank/DDBJ databases">
        <title>Genome Sequence Resource for Two Populations of Ditylenchus destructor, the Migratory Endoparasitic Phytonematode.</title>
        <authorList>
            <person name="Zhang H."/>
            <person name="Lin R."/>
            <person name="Xie B."/>
        </authorList>
    </citation>
    <scope>NUCLEOTIDE SEQUENCE</scope>
    <source>
        <strain evidence="2">BazhouSP</strain>
    </source>
</reference>
<keyword evidence="3" id="KW-1185">Reference proteome</keyword>
<name>A0AAD4MYF6_9BILA</name>
<proteinExistence type="predicted"/>